<accession>A0AAE5GPF3</accession>
<dbReference type="Proteomes" id="UP000572722">
    <property type="component" value="Unassembled WGS sequence"/>
</dbReference>
<dbReference type="SUPFAM" id="SSF54427">
    <property type="entry name" value="NTF2-like"/>
    <property type="match status" value="1"/>
</dbReference>
<organism evidence="3 4">
    <name type="scientific">Vibrio tubiashii</name>
    <dbReference type="NCBI Taxonomy" id="29498"/>
    <lineage>
        <taxon>Bacteria</taxon>
        <taxon>Pseudomonadati</taxon>
        <taxon>Pseudomonadota</taxon>
        <taxon>Gammaproteobacteria</taxon>
        <taxon>Vibrionales</taxon>
        <taxon>Vibrionaceae</taxon>
        <taxon>Vibrio</taxon>
        <taxon>Vibrio oreintalis group</taxon>
    </lineage>
</organism>
<dbReference type="EMBL" id="VTXO01000002">
    <property type="protein sequence ID" value="NOI80525.1"/>
    <property type="molecule type" value="Genomic_DNA"/>
</dbReference>
<dbReference type="AlphaFoldDB" id="A0AAE5GPF3"/>
<evidence type="ECO:0000259" key="2">
    <source>
        <dbReference type="Pfam" id="PF02525"/>
    </source>
</evidence>
<dbReference type="Gene3D" id="3.40.50.360">
    <property type="match status" value="1"/>
</dbReference>
<evidence type="ECO:0000256" key="1">
    <source>
        <dbReference type="ARBA" id="ARBA00023002"/>
    </source>
</evidence>
<dbReference type="GO" id="GO:0010181">
    <property type="term" value="F:FMN binding"/>
    <property type="evidence" value="ECO:0007669"/>
    <property type="project" value="TreeGrafter"/>
</dbReference>
<proteinExistence type="predicted"/>
<keyword evidence="1" id="KW-0560">Oxidoreductase</keyword>
<protein>
    <submittedName>
        <fullName evidence="3">Flavodoxin family protein</fullName>
    </submittedName>
</protein>
<reference evidence="3 4" key="1">
    <citation type="submission" date="2019-08" db="EMBL/GenBank/DDBJ databases">
        <title>Draft genome sequencing and comparative genomics of hatchery-associated Vibrios.</title>
        <authorList>
            <person name="Kehlet-Delgado H."/>
            <person name="Mueller R.S."/>
        </authorList>
    </citation>
    <scope>NUCLEOTIDE SEQUENCE [LARGE SCALE GENOMIC DNA]</scope>
    <source>
        <strain evidence="3 4">01-65-5-1</strain>
    </source>
</reference>
<gene>
    <name evidence="3" type="ORF">F0237_07605</name>
</gene>
<dbReference type="InterPro" id="IPR032710">
    <property type="entry name" value="NTF2-like_dom_sf"/>
</dbReference>
<sequence length="314" mass="35797">MSKVVVISGHPNLESSYTNKVILQQLIQDVESIDVRRLDALYADYQIDVEAEQKALLDAQVVILQFPFYWYSVPALMKKWIDDVFSFNFAYGPEGDKLKGKDFIISTTIGGPAESYDPLGYNHFTVEQLLHPIQQLAYLAGMNYQKPVYTNGMVYIPGVYNTQEGVEEKARDHADRIVQQVSHLLESPEAKITALVRTWFVQMDKLEEDSGIFHPMLRNDVVITAPEGEFQGIAGFNDWYKMLRETFKPNCVHQLEQIVVKQQGEAHIAELRVRLIAETTQGESINVLVNEEWKVNLDNGQPRIESYKVEPVAS</sequence>
<dbReference type="PANTHER" id="PTHR47307:SF1">
    <property type="entry name" value="GLUTATHIONE-REGULATED POTASSIUM-EFFLUX SYSTEM ANCILLARY PROTEIN KEFG"/>
    <property type="match status" value="1"/>
</dbReference>
<dbReference type="InterPro" id="IPR046980">
    <property type="entry name" value="KefG/KefF"/>
</dbReference>
<dbReference type="PANTHER" id="PTHR47307">
    <property type="entry name" value="GLUTATHIONE-REGULATED POTASSIUM-EFFLUX SYSTEM ANCILLARY PROTEIN KEFG"/>
    <property type="match status" value="1"/>
</dbReference>
<dbReference type="GO" id="GO:0003955">
    <property type="term" value="F:NAD(P)H dehydrogenase (quinone) activity"/>
    <property type="evidence" value="ECO:0007669"/>
    <property type="project" value="TreeGrafter"/>
</dbReference>
<feature type="domain" description="Flavodoxin-like fold" evidence="2">
    <location>
        <begin position="2"/>
        <end position="172"/>
    </location>
</feature>
<evidence type="ECO:0000313" key="4">
    <source>
        <dbReference type="Proteomes" id="UP000572722"/>
    </source>
</evidence>
<dbReference type="GO" id="GO:0009055">
    <property type="term" value="F:electron transfer activity"/>
    <property type="evidence" value="ECO:0007669"/>
    <property type="project" value="TreeGrafter"/>
</dbReference>
<dbReference type="SUPFAM" id="SSF52218">
    <property type="entry name" value="Flavoproteins"/>
    <property type="match status" value="1"/>
</dbReference>
<dbReference type="InterPro" id="IPR029039">
    <property type="entry name" value="Flavoprotein-like_sf"/>
</dbReference>
<dbReference type="Pfam" id="PF02525">
    <property type="entry name" value="Flavodoxin_2"/>
    <property type="match status" value="1"/>
</dbReference>
<comment type="caution">
    <text evidence="3">The sequence shown here is derived from an EMBL/GenBank/DDBJ whole genome shotgun (WGS) entry which is preliminary data.</text>
</comment>
<name>A0AAE5GPF3_9VIBR</name>
<dbReference type="RefSeq" id="WP_171321132.1">
    <property type="nucleotide sequence ID" value="NZ_VTXO01000002.1"/>
</dbReference>
<dbReference type="InterPro" id="IPR003680">
    <property type="entry name" value="Flavodoxin_fold"/>
</dbReference>
<evidence type="ECO:0000313" key="3">
    <source>
        <dbReference type="EMBL" id="NOI80525.1"/>
    </source>
</evidence>